<evidence type="ECO:0000313" key="1">
    <source>
        <dbReference type="EMBL" id="AGO82830.1"/>
    </source>
</evidence>
<dbReference type="GeneID" id="16511926"/>
<organism evidence="1 2">
    <name type="scientific">Pandoravirus dulcis</name>
    <dbReference type="NCBI Taxonomy" id="1349409"/>
    <lineage>
        <taxon>Viruses</taxon>
        <taxon>Pandoravirus</taxon>
    </lineage>
</organism>
<protein>
    <recommendedName>
        <fullName evidence="3">F-box incomplete domain containing protein</fullName>
    </recommendedName>
</protein>
<name>S4VTT2_9VIRU</name>
<evidence type="ECO:0000313" key="2">
    <source>
        <dbReference type="Proteomes" id="UP000201566"/>
    </source>
</evidence>
<accession>S4VTT2</accession>
<sequence length="629" mass="67413">MDAADGPFQDTASDPLHVRLDTLPPEILSLIANGTDTRGHPILDPRCRFHLAQVSRALRACVSCPSEVDAARLARHPGATAAWVEGRGASIASAVQAARSNAMTPREAARGFSVPSDPRRGEVAALLATGPAHALVRDFDALVESLIPTATTDWFVGPDHITGDGDAEKALARRARACRNVAGLTCRLERSDVALALLGRHDVCHMEIVRACLDAAIARDDDALVGALFCLAARHEERSSPHRRPLTRALFHTALAAAASEGKINVMRCLMTRSNRESGSHLAACWAAQDAPSKQGHRIDHTGCAFAATGLPPNANLRLDLMLHAAAHNRVDVFVQFAAEGYDNALDGIGCAVVYGSTDVADFAARQVDCDGGNTSQWAIFIMDLLVDHVYHKPHIETTSADRLARGMAWLRARGVIFRLEDIVDMAVRLDAHPDLVGCVLSLETPPPDPSETPFLLGGRLVSCVEQGRWPILSRVIIAYGRATDEAQTLGRHTAPVKWWSKIAEMVDIARTANGLALARADKRTTQALAILYRIATLCGRVQPFAGGAQADAGLAAGPLDATIDPASWTRWCNPVPLYARCDPAVVESGNNHKDTEADDGDCEIRQRAARMLTLLADAGLVVVDESAM</sequence>
<gene>
    <name evidence="1" type="ORF">pdul_cds_679</name>
</gene>
<dbReference type="KEGG" id="vg:16511926"/>
<reference evidence="1 2" key="1">
    <citation type="journal article" date="2013" name="Science">
        <title>Pandoraviruses: amoeba viruses with genomes up to 2.5 Mb reaching that of parasitic eukaryotes.</title>
        <authorList>
            <person name="Philippe N."/>
            <person name="Legendre M."/>
            <person name="Doutre G."/>
            <person name="Coute Y."/>
            <person name="Poirot O."/>
            <person name="Lescot M."/>
            <person name="Arslan D."/>
            <person name="Seltzer V."/>
            <person name="Bertaux L."/>
            <person name="Bruley C."/>
            <person name="Garin J."/>
            <person name="Claverie J.M."/>
            <person name="Abergel C."/>
        </authorList>
    </citation>
    <scope>NUCLEOTIDE SEQUENCE [LARGE SCALE GENOMIC DNA]</scope>
    <source>
        <strain evidence="1">Melbourne</strain>
    </source>
</reference>
<dbReference type="Proteomes" id="UP000201566">
    <property type="component" value="Segment"/>
</dbReference>
<dbReference type="RefSeq" id="YP_008319499.1">
    <property type="nucleotide sequence ID" value="NC_021858.1"/>
</dbReference>
<proteinExistence type="predicted"/>
<dbReference type="EMBL" id="KC977570">
    <property type="protein sequence ID" value="AGO82830.1"/>
    <property type="molecule type" value="Genomic_DNA"/>
</dbReference>
<evidence type="ECO:0008006" key="3">
    <source>
        <dbReference type="Google" id="ProtNLM"/>
    </source>
</evidence>